<proteinExistence type="predicted"/>
<reference evidence="2" key="1">
    <citation type="journal article" date="2023" name="Science">
        <title>Genome structures resolve the early diversification of teleost fishes.</title>
        <authorList>
            <person name="Parey E."/>
            <person name="Louis A."/>
            <person name="Montfort J."/>
            <person name="Bouchez O."/>
            <person name="Roques C."/>
            <person name="Iampietro C."/>
            <person name="Lluch J."/>
            <person name="Castinel A."/>
            <person name="Donnadieu C."/>
            <person name="Desvignes T."/>
            <person name="Floi Bucao C."/>
            <person name="Jouanno E."/>
            <person name="Wen M."/>
            <person name="Mejri S."/>
            <person name="Dirks R."/>
            <person name="Jansen H."/>
            <person name="Henkel C."/>
            <person name="Chen W.J."/>
            <person name="Zahm M."/>
            <person name="Cabau C."/>
            <person name="Klopp C."/>
            <person name="Thompson A.W."/>
            <person name="Robinson-Rechavi M."/>
            <person name="Braasch I."/>
            <person name="Lecointre G."/>
            <person name="Bobe J."/>
            <person name="Postlethwait J.H."/>
            <person name="Berthelot C."/>
            <person name="Roest Crollius H."/>
            <person name="Guiguen Y."/>
        </authorList>
    </citation>
    <scope>NUCLEOTIDE SEQUENCE</scope>
    <source>
        <strain evidence="2">WJC10195</strain>
    </source>
</reference>
<keyword evidence="3" id="KW-1185">Reference proteome</keyword>
<evidence type="ECO:0000313" key="2">
    <source>
        <dbReference type="EMBL" id="KAJ8348337.1"/>
    </source>
</evidence>
<organism evidence="2 3">
    <name type="scientific">Synaphobranchus kaupii</name>
    <name type="common">Kaup's arrowtooth eel</name>
    <dbReference type="NCBI Taxonomy" id="118154"/>
    <lineage>
        <taxon>Eukaryota</taxon>
        <taxon>Metazoa</taxon>
        <taxon>Chordata</taxon>
        <taxon>Craniata</taxon>
        <taxon>Vertebrata</taxon>
        <taxon>Euteleostomi</taxon>
        <taxon>Actinopterygii</taxon>
        <taxon>Neopterygii</taxon>
        <taxon>Teleostei</taxon>
        <taxon>Anguilliformes</taxon>
        <taxon>Synaphobranchidae</taxon>
        <taxon>Synaphobranchus</taxon>
    </lineage>
</organism>
<dbReference type="EMBL" id="JAINUF010000010">
    <property type="protein sequence ID" value="KAJ8348337.1"/>
    <property type="molecule type" value="Genomic_DNA"/>
</dbReference>
<protein>
    <submittedName>
        <fullName evidence="2">Uncharacterized protein</fullName>
    </submittedName>
</protein>
<comment type="caution">
    <text evidence="2">The sequence shown here is derived from an EMBL/GenBank/DDBJ whole genome shotgun (WGS) entry which is preliminary data.</text>
</comment>
<dbReference type="AlphaFoldDB" id="A0A9Q1EZX8"/>
<accession>A0A9Q1EZX8</accession>
<evidence type="ECO:0000313" key="3">
    <source>
        <dbReference type="Proteomes" id="UP001152622"/>
    </source>
</evidence>
<evidence type="ECO:0000256" key="1">
    <source>
        <dbReference type="SAM" id="MobiDB-lite"/>
    </source>
</evidence>
<feature type="region of interest" description="Disordered" evidence="1">
    <location>
        <begin position="1"/>
        <end position="36"/>
    </location>
</feature>
<dbReference type="Proteomes" id="UP001152622">
    <property type="component" value="Chromosome 10"/>
</dbReference>
<sequence length="117" mass="13249">MEAFGGKLRPRPFARRDSEPPWRGRGWAEPGGSFRKVPPRSVSVHCGGLQDGERVEDRHVKPNAGLHVCVLHWFYTQSEGGPHLQDCSVSLLLEEGLEEFLRGDSVRRGTAARRCWW</sequence>
<name>A0A9Q1EZX8_SYNKA</name>
<gene>
    <name evidence="2" type="ORF">SKAU_G00269260</name>
</gene>